<protein>
    <submittedName>
        <fullName evidence="1">Uncharacterized protein</fullName>
    </submittedName>
</protein>
<comment type="caution">
    <text evidence="1">The sequence shown here is derived from an EMBL/GenBank/DDBJ whole genome shotgun (WGS) entry which is preliminary data.</text>
</comment>
<dbReference type="GeneID" id="78776357"/>
<evidence type="ECO:0000313" key="1">
    <source>
        <dbReference type="EMBL" id="KAF1750053.1"/>
    </source>
</evidence>
<dbReference type="AlphaFoldDB" id="A0A6A5G5G9"/>
<dbReference type="Proteomes" id="UP000483820">
    <property type="component" value="Chromosome V"/>
</dbReference>
<gene>
    <name evidence="1" type="ORF">GCK72_016598</name>
</gene>
<name>A0A6A5G5G9_CAERE</name>
<dbReference type="KEGG" id="crq:GCK72_016598"/>
<sequence length="197" mass="22076">MNHEYDDDEDEMRMEDVDMADDDETESFGAPGVFKPSSALKYRVDKLKTEDIVSTLDINCNYFGFLSMSLGSLKSEYCDSKTQNDIFFVENSGKMECYRFVVAFEVDGLKKVLAEPIRSTEERFLSLRTGVEELADTDLHYGLTVLKMMDSYEGITCGRLTGERSIIAASSIHSIACYTYSDDSIIALAINGIAVHN</sequence>
<organism evidence="1 2">
    <name type="scientific">Caenorhabditis remanei</name>
    <name type="common">Caenorhabditis vulgaris</name>
    <dbReference type="NCBI Taxonomy" id="31234"/>
    <lineage>
        <taxon>Eukaryota</taxon>
        <taxon>Metazoa</taxon>
        <taxon>Ecdysozoa</taxon>
        <taxon>Nematoda</taxon>
        <taxon>Chromadorea</taxon>
        <taxon>Rhabditida</taxon>
        <taxon>Rhabditina</taxon>
        <taxon>Rhabditomorpha</taxon>
        <taxon>Rhabditoidea</taxon>
        <taxon>Rhabditidae</taxon>
        <taxon>Peloderinae</taxon>
        <taxon>Caenorhabditis</taxon>
    </lineage>
</organism>
<dbReference type="CTD" id="78776357"/>
<proteinExistence type="predicted"/>
<accession>A0A6A5G5G9</accession>
<dbReference type="EMBL" id="WUAV01000005">
    <property type="protein sequence ID" value="KAF1750053.1"/>
    <property type="molecule type" value="Genomic_DNA"/>
</dbReference>
<evidence type="ECO:0000313" key="2">
    <source>
        <dbReference type="Proteomes" id="UP000483820"/>
    </source>
</evidence>
<dbReference type="RefSeq" id="XP_053580493.1">
    <property type="nucleotide sequence ID" value="XM_053731580.1"/>
</dbReference>
<reference evidence="1 2" key="1">
    <citation type="submission" date="2019-12" db="EMBL/GenBank/DDBJ databases">
        <title>Chromosome-level assembly of the Caenorhabditis remanei genome.</title>
        <authorList>
            <person name="Teterina A.A."/>
            <person name="Willis J.H."/>
            <person name="Phillips P.C."/>
        </authorList>
    </citation>
    <scope>NUCLEOTIDE SEQUENCE [LARGE SCALE GENOMIC DNA]</scope>
    <source>
        <strain evidence="1 2">PX506</strain>
        <tissue evidence="1">Whole organism</tissue>
    </source>
</reference>